<dbReference type="Pfam" id="PF11213">
    <property type="entry name" value="DUF3006"/>
    <property type="match status" value="1"/>
</dbReference>
<name>A0A318TMD9_9BACL</name>
<evidence type="ECO:0008006" key="3">
    <source>
        <dbReference type="Google" id="ProtNLM"/>
    </source>
</evidence>
<evidence type="ECO:0000313" key="1">
    <source>
        <dbReference type="EMBL" id="PYF06021.1"/>
    </source>
</evidence>
<evidence type="ECO:0000313" key="2">
    <source>
        <dbReference type="Proteomes" id="UP000247416"/>
    </source>
</evidence>
<proteinExistence type="predicted"/>
<dbReference type="InterPro" id="IPR021377">
    <property type="entry name" value="DUF3006"/>
</dbReference>
<keyword evidence="2" id="KW-1185">Reference proteome</keyword>
<comment type="caution">
    <text evidence="1">The sequence shown here is derived from an EMBL/GenBank/DDBJ whole genome shotgun (WGS) entry which is preliminary data.</text>
</comment>
<dbReference type="Proteomes" id="UP000247416">
    <property type="component" value="Unassembled WGS sequence"/>
</dbReference>
<gene>
    <name evidence="1" type="ORF">BJ095_11397</name>
</gene>
<dbReference type="AlphaFoldDB" id="A0A318TMD9"/>
<accession>A0A318TMD9</accession>
<organism evidence="1 2">
    <name type="scientific">Ureibacillus chungkukjangi</name>
    <dbReference type="NCBI Taxonomy" id="1202712"/>
    <lineage>
        <taxon>Bacteria</taxon>
        <taxon>Bacillati</taxon>
        <taxon>Bacillota</taxon>
        <taxon>Bacilli</taxon>
        <taxon>Bacillales</taxon>
        <taxon>Caryophanaceae</taxon>
        <taxon>Ureibacillus</taxon>
    </lineage>
</organism>
<protein>
    <recommendedName>
        <fullName evidence="3">DUF3006 family protein</fullName>
    </recommendedName>
</protein>
<reference evidence="1 2" key="1">
    <citation type="submission" date="2018-06" db="EMBL/GenBank/DDBJ databases">
        <title>Genomic Encyclopedia of Archaeal and Bacterial Type Strains, Phase II (KMG-II): from individual species to whole genera.</title>
        <authorList>
            <person name="Goeker M."/>
        </authorList>
    </citation>
    <scope>NUCLEOTIDE SEQUENCE [LARGE SCALE GENOMIC DNA]</scope>
    <source>
        <strain evidence="1 2">KACC 16626</strain>
    </source>
</reference>
<dbReference type="EMBL" id="QJTJ01000013">
    <property type="protein sequence ID" value="PYF06021.1"/>
    <property type="molecule type" value="Genomic_DNA"/>
</dbReference>
<sequence>MLVNNNAYTLDRFEGDYAIFLKRPDETDQLLIHRAKIDVPVNEGDIVQILDDGENYQITVLQEQTEAQKEKVQNLLDRLKNQKN</sequence>